<accession>A0ABQ1MTZ3</accession>
<gene>
    <name evidence="5" type="ORF">GCM10011506_35760</name>
</gene>
<dbReference type="InterPro" id="IPR050221">
    <property type="entry name" value="26S_Proteasome_ATPase"/>
</dbReference>
<dbReference type="CDD" id="cd19481">
    <property type="entry name" value="RecA-like_protease"/>
    <property type="match status" value="1"/>
</dbReference>
<dbReference type="Proteomes" id="UP000636010">
    <property type="component" value="Unassembled WGS sequence"/>
</dbReference>
<evidence type="ECO:0000259" key="4">
    <source>
        <dbReference type="SMART" id="SM00382"/>
    </source>
</evidence>
<dbReference type="EMBL" id="BMEC01000012">
    <property type="protein sequence ID" value="GGC47006.1"/>
    <property type="molecule type" value="Genomic_DNA"/>
</dbReference>
<name>A0ABQ1MTZ3_9BACT</name>
<dbReference type="Gene3D" id="3.40.50.300">
    <property type="entry name" value="P-loop containing nucleotide triphosphate hydrolases"/>
    <property type="match status" value="1"/>
</dbReference>
<evidence type="ECO:0000256" key="3">
    <source>
        <dbReference type="ARBA" id="ARBA00022840"/>
    </source>
</evidence>
<dbReference type="PANTHER" id="PTHR23073">
    <property type="entry name" value="26S PROTEASOME REGULATORY SUBUNIT"/>
    <property type="match status" value="1"/>
</dbReference>
<keyword evidence="3" id="KW-0067">ATP-binding</keyword>
<organism evidence="5 6">
    <name type="scientific">Marivirga lumbricoides</name>
    <dbReference type="NCBI Taxonomy" id="1046115"/>
    <lineage>
        <taxon>Bacteria</taxon>
        <taxon>Pseudomonadati</taxon>
        <taxon>Bacteroidota</taxon>
        <taxon>Cytophagia</taxon>
        <taxon>Cytophagales</taxon>
        <taxon>Marivirgaceae</taxon>
        <taxon>Marivirga</taxon>
    </lineage>
</organism>
<evidence type="ECO:0000313" key="5">
    <source>
        <dbReference type="EMBL" id="GGC47006.1"/>
    </source>
</evidence>
<comment type="caution">
    <text evidence="5">The sequence shown here is derived from an EMBL/GenBank/DDBJ whole genome shotgun (WGS) entry which is preliminary data.</text>
</comment>
<protein>
    <recommendedName>
        <fullName evidence="4">AAA+ ATPase domain-containing protein</fullName>
    </recommendedName>
</protein>
<feature type="domain" description="AAA+ ATPase" evidence="4">
    <location>
        <begin position="241"/>
        <end position="374"/>
    </location>
</feature>
<comment type="similarity">
    <text evidence="1">Belongs to the AAA ATPase family.</text>
</comment>
<dbReference type="SMART" id="SM00382">
    <property type="entry name" value="AAA"/>
    <property type="match status" value="1"/>
</dbReference>
<keyword evidence="6" id="KW-1185">Reference proteome</keyword>
<evidence type="ECO:0000313" key="6">
    <source>
        <dbReference type="Proteomes" id="UP000636010"/>
    </source>
</evidence>
<keyword evidence="2" id="KW-0547">Nucleotide-binding</keyword>
<reference evidence="6" key="1">
    <citation type="journal article" date="2019" name="Int. J. Syst. Evol. Microbiol.">
        <title>The Global Catalogue of Microorganisms (GCM) 10K type strain sequencing project: providing services to taxonomists for standard genome sequencing and annotation.</title>
        <authorList>
            <consortium name="The Broad Institute Genomics Platform"/>
            <consortium name="The Broad Institute Genome Sequencing Center for Infectious Disease"/>
            <person name="Wu L."/>
            <person name="Ma J."/>
        </authorList>
    </citation>
    <scope>NUCLEOTIDE SEQUENCE [LARGE SCALE GENOMIC DNA]</scope>
    <source>
        <strain evidence="6">CGMCC 1.10832</strain>
    </source>
</reference>
<dbReference type="SUPFAM" id="SSF52540">
    <property type="entry name" value="P-loop containing nucleoside triphosphate hydrolases"/>
    <property type="match status" value="1"/>
</dbReference>
<dbReference type="Pfam" id="PF00004">
    <property type="entry name" value="AAA"/>
    <property type="match status" value="1"/>
</dbReference>
<dbReference type="InterPro" id="IPR027417">
    <property type="entry name" value="P-loop_NTPase"/>
</dbReference>
<dbReference type="InterPro" id="IPR003593">
    <property type="entry name" value="AAA+_ATPase"/>
</dbReference>
<dbReference type="InterPro" id="IPR003959">
    <property type="entry name" value="ATPase_AAA_core"/>
</dbReference>
<proteinExistence type="inferred from homology"/>
<sequence length="446" mass="50600">MIKEKEIKQTIKSPFIRLLEKEIDWIEKCITVRMASADPALPLEDAGLPPAPKLPDEDHLYIDFIKHHQLSDEERLILLLSLLPHIKPASFSYFLDEGDTKKSGLITSSTKAQLLPTAETALFLVSGSDLSKRLAIAELFDSNHVFFKKGVLDILSKNDSGSQYDGELKMNQDYVESFLYNKVRRPRYSSDFPAHLLETKLSWDDLVLNPSTDEKLAELKDALLYKDQLSEEWGLGAHLKPGYRAIFYGPSGTGKSLTATLLGKMLDRDVYRVDLSAIISKYIGETEENLRKLLSKSEDKGYILFFDEGDALFGSRSDDVQNSNDQHQNQLIAYLLQAIENFNGIIILATNMKHNMDSAFSRRFQSSIFFGPPKPEQGLELWTRLWPEQLKKEPSLDFKLLASSKPFTAATIVQIVHNLALQAIRKNKYSVGMADIKRIVEELQRK</sequence>
<evidence type="ECO:0000256" key="1">
    <source>
        <dbReference type="ARBA" id="ARBA00006914"/>
    </source>
</evidence>
<evidence type="ECO:0000256" key="2">
    <source>
        <dbReference type="ARBA" id="ARBA00022741"/>
    </source>
</evidence>
<dbReference type="RefSeq" id="WP_188466125.1">
    <property type="nucleotide sequence ID" value="NZ_BAABHU010000012.1"/>
</dbReference>